<feature type="chain" id="PRO_5003312826" evidence="2">
    <location>
        <begin position="21"/>
        <end position="285"/>
    </location>
</feature>
<dbReference type="InParanoid" id="F4P6J6"/>
<proteinExistence type="predicted"/>
<dbReference type="GeneID" id="18238960"/>
<evidence type="ECO:0000256" key="2">
    <source>
        <dbReference type="SAM" id="SignalP"/>
    </source>
</evidence>
<feature type="compositionally biased region" description="Basic and acidic residues" evidence="1">
    <location>
        <begin position="276"/>
        <end position="285"/>
    </location>
</feature>
<accession>F4P6J6</accession>
<evidence type="ECO:0000313" key="4">
    <source>
        <dbReference type="Proteomes" id="UP000007241"/>
    </source>
</evidence>
<protein>
    <submittedName>
        <fullName evidence="3">Uncharacterized protein</fullName>
    </submittedName>
</protein>
<keyword evidence="2" id="KW-0732">Signal</keyword>
<organism evidence="3 4">
    <name type="scientific">Batrachochytrium dendrobatidis (strain JAM81 / FGSC 10211)</name>
    <name type="common">Frog chytrid fungus</name>
    <dbReference type="NCBI Taxonomy" id="684364"/>
    <lineage>
        <taxon>Eukaryota</taxon>
        <taxon>Fungi</taxon>
        <taxon>Fungi incertae sedis</taxon>
        <taxon>Chytridiomycota</taxon>
        <taxon>Chytridiomycota incertae sedis</taxon>
        <taxon>Chytridiomycetes</taxon>
        <taxon>Rhizophydiales</taxon>
        <taxon>Rhizophydiales incertae sedis</taxon>
        <taxon>Batrachochytrium</taxon>
    </lineage>
</organism>
<evidence type="ECO:0000313" key="3">
    <source>
        <dbReference type="EMBL" id="EGF78989.1"/>
    </source>
</evidence>
<name>F4P6J6_BATDJ</name>
<keyword evidence="4" id="KW-1185">Reference proteome</keyword>
<dbReference type="OrthoDB" id="1600564at2759"/>
<feature type="compositionally biased region" description="Low complexity" evidence="1">
    <location>
        <begin position="227"/>
        <end position="250"/>
    </location>
</feature>
<feature type="region of interest" description="Disordered" evidence="1">
    <location>
        <begin position="218"/>
        <end position="285"/>
    </location>
</feature>
<gene>
    <name evidence="3" type="ORF">BATDEDRAFT_26129</name>
</gene>
<dbReference type="PROSITE" id="PS51257">
    <property type="entry name" value="PROKAR_LIPOPROTEIN"/>
    <property type="match status" value="1"/>
</dbReference>
<feature type="signal peptide" evidence="2">
    <location>
        <begin position="1"/>
        <end position="20"/>
    </location>
</feature>
<dbReference type="EMBL" id="GL882887">
    <property type="protein sequence ID" value="EGF78989.1"/>
    <property type="molecule type" value="Genomic_DNA"/>
</dbReference>
<dbReference type="STRING" id="684364.F4P6J6"/>
<dbReference type="RefSeq" id="XP_006680314.1">
    <property type="nucleotide sequence ID" value="XM_006680251.1"/>
</dbReference>
<sequence>MKLAVAVLSSILLACSVTIANPIDPSATTSTESSTSTFIPSATTSTEASTSTFIPSTKGIGISGLDPLPGNVKHLLDKYVEIKDGRNQQRKIYCPLKSRYDSQYEVVINLKGKIEVLEYQSRRNGGSSKHNDIVQKAKLDLEHQRSKFAKFRKDLEACQSEIGRLVEKKWKTDKRIVGLVFGTPVNIAAVPHQTFLIKEAPSVKDYLEQQLLKYESVDQNPSDQEYQNPSDQQRQDSQSSSNTPSGSGSSEQEAPPNKRKRVSKLMDGLKSLFQRPKREDLEPLI</sequence>
<reference evidence="3 4" key="1">
    <citation type="submission" date="2009-12" db="EMBL/GenBank/DDBJ databases">
        <title>The draft genome of Batrachochytrium dendrobatidis.</title>
        <authorList>
            <consortium name="US DOE Joint Genome Institute (JGI-PGF)"/>
            <person name="Kuo A."/>
            <person name="Salamov A."/>
            <person name="Schmutz J."/>
            <person name="Lucas S."/>
            <person name="Pitluck S."/>
            <person name="Rosenblum E."/>
            <person name="Stajich J."/>
            <person name="Eisen M."/>
            <person name="Grigoriev I.V."/>
        </authorList>
    </citation>
    <scope>NUCLEOTIDE SEQUENCE [LARGE SCALE GENOMIC DNA]</scope>
    <source>
        <strain evidence="4">JAM81 / FGSC 10211</strain>
    </source>
</reference>
<dbReference type="HOGENOM" id="CLU_054779_1_1_1"/>
<dbReference type="AlphaFoldDB" id="F4P6J6"/>
<dbReference type="Proteomes" id="UP000007241">
    <property type="component" value="Unassembled WGS sequence"/>
</dbReference>
<evidence type="ECO:0000256" key="1">
    <source>
        <dbReference type="SAM" id="MobiDB-lite"/>
    </source>
</evidence>